<evidence type="ECO:0000256" key="3">
    <source>
        <dbReference type="ARBA" id="ARBA00023125"/>
    </source>
</evidence>
<accession>A0AA45L6D2</accession>
<keyword evidence="4" id="KW-0804">Transcription</keyword>
<keyword evidence="2" id="KW-0805">Transcription regulation</keyword>
<comment type="similarity">
    <text evidence="1">Belongs to the AfsR/DnrI/RedD regulatory family.</text>
</comment>
<dbReference type="InterPro" id="IPR001867">
    <property type="entry name" value="OmpR/PhoB-type_DNA-bd"/>
</dbReference>
<dbReference type="InterPro" id="IPR005158">
    <property type="entry name" value="BTAD"/>
</dbReference>
<name>A0AA45L6D2_9PSEU</name>
<evidence type="ECO:0000259" key="6">
    <source>
        <dbReference type="PROSITE" id="PS51755"/>
    </source>
</evidence>
<dbReference type="SMART" id="SM01043">
    <property type="entry name" value="BTAD"/>
    <property type="match status" value="1"/>
</dbReference>
<dbReference type="InterPro" id="IPR011990">
    <property type="entry name" value="TPR-like_helical_dom_sf"/>
</dbReference>
<proteinExistence type="inferred from homology"/>
<dbReference type="InterPro" id="IPR036388">
    <property type="entry name" value="WH-like_DNA-bd_sf"/>
</dbReference>
<gene>
    <name evidence="7" type="ORF">KCV87_33460</name>
</gene>
<dbReference type="InterPro" id="IPR016032">
    <property type="entry name" value="Sig_transdc_resp-reg_C-effctor"/>
</dbReference>
<dbReference type="PROSITE" id="PS51755">
    <property type="entry name" value="OMPR_PHOB"/>
    <property type="match status" value="1"/>
</dbReference>
<dbReference type="Gene3D" id="1.25.40.10">
    <property type="entry name" value="Tetratricopeptide repeat domain"/>
    <property type="match status" value="1"/>
</dbReference>
<dbReference type="EMBL" id="CP073249">
    <property type="protein sequence ID" value="QUF04191.1"/>
    <property type="molecule type" value="Genomic_DNA"/>
</dbReference>
<organism evidence="7 8">
    <name type="scientific">Actinosynnema pretiosum subsp. pretiosum</name>
    <dbReference type="NCBI Taxonomy" id="103721"/>
    <lineage>
        <taxon>Bacteria</taxon>
        <taxon>Bacillati</taxon>
        <taxon>Actinomycetota</taxon>
        <taxon>Actinomycetes</taxon>
        <taxon>Pseudonocardiales</taxon>
        <taxon>Pseudonocardiaceae</taxon>
        <taxon>Actinosynnema</taxon>
    </lineage>
</organism>
<reference evidence="7" key="1">
    <citation type="submission" date="2021-04" db="EMBL/GenBank/DDBJ databases">
        <title>Genomic sequence of Actinosynnema pretiosum subsp. pretiosum ATCC 31280 (C-14919).</title>
        <authorList>
            <person name="Bai L."/>
            <person name="Wang X."/>
            <person name="Xiao Y."/>
        </authorList>
    </citation>
    <scope>NUCLEOTIDE SEQUENCE</scope>
    <source>
        <strain evidence="7">ATCC 31280</strain>
    </source>
</reference>
<feature type="DNA-binding region" description="OmpR/PhoB-type" evidence="5">
    <location>
        <begin position="1"/>
        <end position="96"/>
    </location>
</feature>
<dbReference type="PANTHER" id="PTHR35807:SF1">
    <property type="entry name" value="TRANSCRIPTIONAL REGULATOR REDD"/>
    <property type="match status" value="1"/>
</dbReference>
<evidence type="ECO:0000256" key="5">
    <source>
        <dbReference type="PROSITE-ProRule" id="PRU01091"/>
    </source>
</evidence>
<evidence type="ECO:0000313" key="8">
    <source>
        <dbReference type="Proteomes" id="UP000677152"/>
    </source>
</evidence>
<feature type="domain" description="OmpR/PhoB-type" evidence="6">
    <location>
        <begin position="1"/>
        <end position="96"/>
    </location>
</feature>
<dbReference type="SUPFAM" id="SSF46894">
    <property type="entry name" value="C-terminal effector domain of the bipartite response regulators"/>
    <property type="match status" value="1"/>
</dbReference>
<evidence type="ECO:0000256" key="1">
    <source>
        <dbReference type="ARBA" id="ARBA00005820"/>
    </source>
</evidence>
<evidence type="ECO:0000256" key="2">
    <source>
        <dbReference type="ARBA" id="ARBA00023015"/>
    </source>
</evidence>
<evidence type="ECO:0000313" key="7">
    <source>
        <dbReference type="EMBL" id="QUF04191.1"/>
    </source>
</evidence>
<dbReference type="InterPro" id="IPR051677">
    <property type="entry name" value="AfsR-DnrI-RedD_regulator"/>
</dbReference>
<dbReference type="Gene3D" id="1.10.10.10">
    <property type="entry name" value="Winged helix-like DNA-binding domain superfamily/Winged helix DNA-binding domain"/>
    <property type="match status" value="1"/>
</dbReference>
<dbReference type="CDD" id="cd15831">
    <property type="entry name" value="BTAD"/>
    <property type="match status" value="1"/>
</dbReference>
<protein>
    <submittedName>
        <fullName evidence="7">AfsR/SARP family transcriptional regulator</fullName>
    </submittedName>
</protein>
<dbReference type="GO" id="GO:0006355">
    <property type="term" value="P:regulation of DNA-templated transcription"/>
    <property type="evidence" value="ECO:0007669"/>
    <property type="project" value="InterPro"/>
</dbReference>
<keyword evidence="3 5" id="KW-0238">DNA-binding</keyword>
<dbReference type="SUPFAM" id="SSF48452">
    <property type="entry name" value="TPR-like"/>
    <property type="match status" value="1"/>
</dbReference>
<dbReference type="SMART" id="SM00862">
    <property type="entry name" value="Trans_reg_C"/>
    <property type="match status" value="1"/>
</dbReference>
<sequence length="266" mass="29196">MRFHVLGPLQVRDGDRPVRVSGIRQSATLGHLLLHSNEMVPVSRLIDAVWPTRVPPTGRQVLHNAIFRLRGLLAEARSAGRPVELLRDGPGYTLLVDDDSLDLLAFLRLAALGRRELREGRPDSASATLRAALGLWRGPALADLAEHGYAWPELRALANDRSAVLLDRIDADLALGRYADVVGDLEHLVEADPLHEQVCARLMRALYETGRQADALGLYRRTRAALIGQLGLEPSPRLRELEHAILNHELDTVPAGELVPGARGRG</sequence>
<dbReference type="GO" id="GO:0003677">
    <property type="term" value="F:DNA binding"/>
    <property type="evidence" value="ECO:0007669"/>
    <property type="project" value="UniProtKB-UniRule"/>
</dbReference>
<dbReference type="AlphaFoldDB" id="A0AA45L6D2"/>
<evidence type="ECO:0000256" key="4">
    <source>
        <dbReference type="ARBA" id="ARBA00023163"/>
    </source>
</evidence>
<dbReference type="Proteomes" id="UP000677152">
    <property type="component" value="Chromosome"/>
</dbReference>
<dbReference type="GO" id="GO:0000160">
    <property type="term" value="P:phosphorelay signal transduction system"/>
    <property type="evidence" value="ECO:0007669"/>
    <property type="project" value="InterPro"/>
</dbReference>
<dbReference type="Pfam" id="PF03704">
    <property type="entry name" value="BTAD"/>
    <property type="match status" value="1"/>
</dbReference>
<dbReference type="PANTHER" id="PTHR35807">
    <property type="entry name" value="TRANSCRIPTIONAL REGULATOR REDD-RELATED"/>
    <property type="match status" value="1"/>
</dbReference>